<reference evidence="2 3" key="1">
    <citation type="submission" date="2016-08" db="EMBL/GenBank/DDBJ databases">
        <title>Identification and validation of antigenic proteins from Pajaroellobacter abortibovis using de-novo genome sequence assembly and reverse vaccinology.</title>
        <authorList>
            <person name="Welly B.T."/>
            <person name="Miller M.R."/>
            <person name="Stott J.L."/>
            <person name="Blanchard M.T."/>
            <person name="Islas-Trejo A.D."/>
            <person name="O'Rourke S.M."/>
            <person name="Young A.E."/>
            <person name="Medrano J.F."/>
            <person name="Van Eenennaam A.L."/>
        </authorList>
    </citation>
    <scope>NUCLEOTIDE SEQUENCE [LARGE SCALE GENOMIC DNA]</scope>
    <source>
        <strain evidence="2 3">BTF92-0548A/99-0131</strain>
    </source>
</reference>
<evidence type="ECO:0000313" key="3">
    <source>
        <dbReference type="Proteomes" id="UP000185544"/>
    </source>
</evidence>
<dbReference type="PANTHER" id="PTHR14087">
    <property type="entry name" value="THYMOCYTE NUCLEAR PROTEIN 1"/>
    <property type="match status" value="1"/>
</dbReference>
<dbReference type="InterPro" id="IPR052181">
    <property type="entry name" value="5hmC_binding"/>
</dbReference>
<gene>
    <name evidence="2" type="ORF">BCY86_03435</name>
</gene>
<dbReference type="RefSeq" id="WP_075276483.1">
    <property type="nucleotide sequence ID" value="NZ_CP016908.1"/>
</dbReference>
<proteinExistence type="predicted"/>
<evidence type="ECO:0000313" key="2">
    <source>
        <dbReference type="EMBL" id="APR99833.1"/>
    </source>
</evidence>
<dbReference type="CDD" id="cd21133">
    <property type="entry name" value="EVE"/>
    <property type="match status" value="1"/>
</dbReference>
<organism evidence="2 3">
    <name type="scientific">Pajaroellobacter abortibovis</name>
    <dbReference type="NCBI Taxonomy" id="1882918"/>
    <lineage>
        <taxon>Bacteria</taxon>
        <taxon>Pseudomonadati</taxon>
        <taxon>Myxococcota</taxon>
        <taxon>Polyangia</taxon>
        <taxon>Polyangiales</taxon>
        <taxon>Polyangiaceae</taxon>
    </lineage>
</organism>
<protein>
    <recommendedName>
        <fullName evidence="1">EVE domain-containing protein</fullName>
    </recommendedName>
</protein>
<dbReference type="InterPro" id="IPR047197">
    <property type="entry name" value="THYN1-like_EVE"/>
</dbReference>
<dbReference type="Pfam" id="PF01878">
    <property type="entry name" value="EVE"/>
    <property type="match status" value="1"/>
</dbReference>
<feature type="domain" description="EVE" evidence="1">
    <location>
        <begin position="8"/>
        <end position="136"/>
    </location>
</feature>
<name>A0A1L6MWA3_9BACT</name>
<evidence type="ECO:0000259" key="1">
    <source>
        <dbReference type="Pfam" id="PF01878"/>
    </source>
</evidence>
<keyword evidence="3" id="KW-1185">Reference proteome</keyword>
<dbReference type="InterPro" id="IPR002740">
    <property type="entry name" value="EVE_domain"/>
</dbReference>
<accession>A0A1L6MWA3</accession>
<dbReference type="KEGG" id="pabo:BCY86_03435"/>
<dbReference type="Gene3D" id="3.10.590.10">
    <property type="entry name" value="ph1033 like domains"/>
    <property type="match status" value="1"/>
</dbReference>
<dbReference type="OrthoDB" id="9791347at2"/>
<dbReference type="STRING" id="1882918.BCY86_03435"/>
<dbReference type="AlphaFoldDB" id="A0A1L6MWA3"/>
<dbReference type="EMBL" id="CP016908">
    <property type="protein sequence ID" value="APR99833.1"/>
    <property type="molecule type" value="Genomic_DNA"/>
</dbReference>
<dbReference type="Proteomes" id="UP000185544">
    <property type="component" value="Chromosome"/>
</dbReference>
<sequence length="144" mass="16387">MTEKQQVRYWSLKSEPSSYSFSQLIAEKKTTWEGVRNPEARYYLGQMQLGDLAFFYHSNQGKEIVGIARICRTAHADPTSPEKWIAVEVEPVMPLNQPVSLTLLKATPALDKMVLVRRSRLSVAPVTEEEFKIVLHLGNTQLIL</sequence>
<dbReference type="PANTHER" id="PTHR14087:SF7">
    <property type="entry name" value="THYMOCYTE NUCLEAR PROTEIN 1"/>
    <property type="match status" value="1"/>
</dbReference>
<dbReference type="SUPFAM" id="SSF88697">
    <property type="entry name" value="PUA domain-like"/>
    <property type="match status" value="1"/>
</dbReference>
<dbReference type="InterPro" id="IPR015947">
    <property type="entry name" value="PUA-like_sf"/>
</dbReference>